<name>A0A016UY73_9BILA</name>
<dbReference type="AlphaFoldDB" id="A0A016UY73"/>
<accession>A0A016UY73</accession>
<evidence type="ECO:0000313" key="1">
    <source>
        <dbReference type="EMBL" id="EYC20374.1"/>
    </source>
</evidence>
<sequence length="86" mass="9743">MVPCFVVKTGFNAGSQTVEKDDRSDECYTKELEGGNCSEGPFDPNGNWAYLSAFDVHRSSFEDDQAKKDVVLIWFPDTRKENFNPN</sequence>
<proteinExistence type="predicted"/>
<dbReference type="EMBL" id="JARK01001358">
    <property type="protein sequence ID" value="EYC20374.1"/>
    <property type="molecule type" value="Genomic_DNA"/>
</dbReference>
<reference evidence="2" key="1">
    <citation type="journal article" date="2015" name="Nat. Genet.">
        <title>The genome and transcriptome of the zoonotic hookworm Ancylostoma ceylanicum identify infection-specific gene families.</title>
        <authorList>
            <person name="Schwarz E.M."/>
            <person name="Hu Y."/>
            <person name="Antoshechkin I."/>
            <person name="Miller M.M."/>
            <person name="Sternberg P.W."/>
            <person name="Aroian R.V."/>
        </authorList>
    </citation>
    <scope>NUCLEOTIDE SEQUENCE</scope>
    <source>
        <strain evidence="2">HY135</strain>
    </source>
</reference>
<protein>
    <submittedName>
        <fullName evidence="1">Uncharacterized protein</fullName>
    </submittedName>
</protein>
<evidence type="ECO:0000313" key="2">
    <source>
        <dbReference type="Proteomes" id="UP000024635"/>
    </source>
</evidence>
<organism evidence="1 2">
    <name type="scientific">Ancylostoma ceylanicum</name>
    <dbReference type="NCBI Taxonomy" id="53326"/>
    <lineage>
        <taxon>Eukaryota</taxon>
        <taxon>Metazoa</taxon>
        <taxon>Ecdysozoa</taxon>
        <taxon>Nematoda</taxon>
        <taxon>Chromadorea</taxon>
        <taxon>Rhabditida</taxon>
        <taxon>Rhabditina</taxon>
        <taxon>Rhabditomorpha</taxon>
        <taxon>Strongyloidea</taxon>
        <taxon>Ancylostomatidae</taxon>
        <taxon>Ancylostomatinae</taxon>
        <taxon>Ancylostoma</taxon>
    </lineage>
</organism>
<comment type="caution">
    <text evidence="1">The sequence shown here is derived from an EMBL/GenBank/DDBJ whole genome shotgun (WGS) entry which is preliminary data.</text>
</comment>
<dbReference type="Proteomes" id="UP000024635">
    <property type="component" value="Unassembled WGS sequence"/>
</dbReference>
<gene>
    <name evidence="1" type="primary">Acey_s0022.g592</name>
    <name evidence="1" type="ORF">Y032_0022g592</name>
</gene>
<keyword evidence="2" id="KW-1185">Reference proteome</keyword>